<evidence type="ECO:0000256" key="2">
    <source>
        <dbReference type="ARBA" id="ARBA00022574"/>
    </source>
</evidence>
<keyword evidence="2 4" id="KW-0853">WD repeat</keyword>
<keyword evidence="3" id="KW-0677">Repeat</keyword>
<keyword evidence="6" id="KW-1185">Reference proteome</keyword>
<dbReference type="Proteomes" id="UP000198287">
    <property type="component" value="Unassembled WGS sequence"/>
</dbReference>
<dbReference type="PANTHER" id="PTHR14588:SF2">
    <property type="entry name" value="DDB1- AND CUL4-ASSOCIATED FACTOR 10"/>
    <property type="match status" value="1"/>
</dbReference>
<dbReference type="Gene3D" id="2.130.10.10">
    <property type="entry name" value="YVTN repeat-like/Quinoprotein amine dehydrogenase"/>
    <property type="match status" value="1"/>
</dbReference>
<dbReference type="InterPro" id="IPR039085">
    <property type="entry name" value="DCA10"/>
</dbReference>
<dbReference type="InterPro" id="IPR015943">
    <property type="entry name" value="WD40/YVTN_repeat-like_dom_sf"/>
</dbReference>
<dbReference type="SUPFAM" id="SSF50978">
    <property type="entry name" value="WD40 repeat-like"/>
    <property type="match status" value="1"/>
</dbReference>
<dbReference type="PROSITE" id="PS50082">
    <property type="entry name" value="WD_REPEATS_2"/>
    <property type="match status" value="1"/>
</dbReference>
<dbReference type="InterPro" id="IPR036322">
    <property type="entry name" value="WD40_repeat_dom_sf"/>
</dbReference>
<dbReference type="OMA" id="CIREESS"/>
<evidence type="ECO:0000313" key="5">
    <source>
        <dbReference type="EMBL" id="OXA53139.1"/>
    </source>
</evidence>
<comment type="caution">
    <text evidence="5">The sequence shown here is derived from an EMBL/GenBank/DDBJ whole genome shotgun (WGS) entry which is preliminary data.</text>
</comment>
<evidence type="ECO:0000256" key="4">
    <source>
        <dbReference type="PROSITE-ProRule" id="PRU00221"/>
    </source>
</evidence>
<reference evidence="5 6" key="1">
    <citation type="submission" date="2015-12" db="EMBL/GenBank/DDBJ databases">
        <title>The genome of Folsomia candida.</title>
        <authorList>
            <person name="Faddeeva A."/>
            <person name="Derks M.F."/>
            <person name="Anvar Y."/>
            <person name="Smit S."/>
            <person name="Van Straalen N."/>
            <person name="Roelofs D."/>
        </authorList>
    </citation>
    <scope>NUCLEOTIDE SEQUENCE [LARGE SCALE GENOMIC DNA]</scope>
    <source>
        <strain evidence="5 6">VU population</strain>
        <tissue evidence="5">Whole body</tissue>
    </source>
</reference>
<name>A0A226E6R3_FOLCA</name>
<dbReference type="STRING" id="158441.A0A226E6R3"/>
<evidence type="ECO:0000256" key="1">
    <source>
        <dbReference type="ARBA" id="ARBA00005903"/>
    </source>
</evidence>
<dbReference type="Pfam" id="PF00400">
    <property type="entry name" value="WD40"/>
    <property type="match status" value="4"/>
</dbReference>
<dbReference type="InterPro" id="IPR001680">
    <property type="entry name" value="WD40_rpt"/>
</dbReference>
<evidence type="ECO:0000256" key="3">
    <source>
        <dbReference type="ARBA" id="ARBA00022737"/>
    </source>
</evidence>
<dbReference type="OrthoDB" id="20669at2759"/>
<dbReference type="PANTHER" id="PTHR14588">
    <property type="entry name" value="DDB1- AND CUL4-ASSOCIATED FACTOR 10"/>
    <property type="match status" value="1"/>
</dbReference>
<dbReference type="SMART" id="SM00320">
    <property type="entry name" value="WD40"/>
    <property type="match status" value="4"/>
</dbReference>
<comment type="similarity">
    <text evidence="1">Belongs to the WD repeat DCAF10 family.</text>
</comment>
<organism evidence="5 6">
    <name type="scientific">Folsomia candida</name>
    <name type="common">Springtail</name>
    <dbReference type="NCBI Taxonomy" id="158441"/>
    <lineage>
        <taxon>Eukaryota</taxon>
        <taxon>Metazoa</taxon>
        <taxon>Ecdysozoa</taxon>
        <taxon>Arthropoda</taxon>
        <taxon>Hexapoda</taxon>
        <taxon>Collembola</taxon>
        <taxon>Entomobryomorpha</taxon>
        <taxon>Isotomoidea</taxon>
        <taxon>Isotomidae</taxon>
        <taxon>Proisotominae</taxon>
        <taxon>Folsomia</taxon>
    </lineage>
</organism>
<dbReference type="EMBL" id="LNIX01000006">
    <property type="protein sequence ID" value="OXA53139.1"/>
    <property type="molecule type" value="Genomic_DNA"/>
</dbReference>
<dbReference type="AlphaFoldDB" id="A0A226E6R3"/>
<gene>
    <name evidence="5" type="ORF">Fcan01_12750</name>
</gene>
<dbReference type="GO" id="GO:0080008">
    <property type="term" value="C:Cul4-RING E3 ubiquitin ligase complex"/>
    <property type="evidence" value="ECO:0007669"/>
    <property type="project" value="TreeGrafter"/>
</dbReference>
<accession>A0A226E6R3</accession>
<feature type="repeat" description="WD" evidence="4">
    <location>
        <begin position="145"/>
        <end position="186"/>
    </location>
</feature>
<sequence>MEPGRGAGEGNLPRLLFQLAKGELTPKGRDNLKRGLLDNTIKNMKMSNKTSFQKYQRYTPSPVYGLEWCRNGNMLLSAHGDGIVNIHDRRTQANVMHTPPSTSDGHFDAANGCTEIDSNYFASYSDDKTVLVWDLRKMASWVKKCVGHKNWVKNVNVMHDGRSLVTSGCDQTIRSYDLTSPASALESDPLLYFDGLCRTKLNPFDNTLYITTWRTNVLAIKNLDLEHLEKDSLNYYLTAMKEIKTDKYIPPFAKTRNRLDIVHYVPYNGNSLSSGQSLDIHPEGTCCAVRCIREESSSYRPQKKFEWLSVYDLTSGNVVPANSEELKQQPHEEDDYSQEFTEWLQNVNWDLLDARSKWKIWKTVKLTDKVELDLLRNATLTKLRLSMLYSQWNETEVNSQEMYRSQYYKECAPFSDGLIKEISFSSCGRLILDPSPQGFQLLGFDGDLNNYSFDPVAQDTNNQYKPLTVVKEFILTVPYLRNTPPKFENCLCAKFSPDNSIIVCGSLEGKVTWWKVPNDLMRKAPMNNYQDLIDKALKHNNDLRLRFNFYENDFSHFH</sequence>
<protein>
    <submittedName>
        <fullName evidence="5">Uncharacterized protein</fullName>
    </submittedName>
</protein>
<proteinExistence type="inferred from homology"/>
<evidence type="ECO:0000313" key="6">
    <source>
        <dbReference type="Proteomes" id="UP000198287"/>
    </source>
</evidence>